<reference evidence="2" key="2">
    <citation type="journal article" date="2022" name="Microb. Genom.">
        <title>A chromosome-scale genome assembly of the tomato pathogen Cladosporium fulvum reveals a compartmentalized genome architecture and the presence of a dispensable chromosome.</title>
        <authorList>
            <person name="Zaccaron A.Z."/>
            <person name="Chen L.H."/>
            <person name="Samaras A."/>
            <person name="Stergiopoulos I."/>
        </authorList>
    </citation>
    <scope>NUCLEOTIDE SEQUENCE</scope>
    <source>
        <strain evidence="2">Race5_Kim</strain>
    </source>
</reference>
<dbReference type="OMA" id="QWFDARE"/>
<dbReference type="Proteomes" id="UP000756132">
    <property type="component" value="Chromosome 7"/>
</dbReference>
<evidence type="ECO:0000313" key="2">
    <source>
        <dbReference type="EMBL" id="UJO19937.1"/>
    </source>
</evidence>
<name>A0A9Q8PCL1_PASFU</name>
<feature type="region of interest" description="Disordered" evidence="1">
    <location>
        <begin position="19"/>
        <end position="85"/>
    </location>
</feature>
<keyword evidence="3" id="KW-1185">Reference proteome</keyword>
<dbReference type="InterPro" id="IPR018858">
    <property type="entry name" value="DUF2458"/>
</dbReference>
<feature type="compositionally biased region" description="Polar residues" evidence="1">
    <location>
        <begin position="19"/>
        <end position="36"/>
    </location>
</feature>
<dbReference type="GeneID" id="71990300"/>
<protein>
    <submittedName>
        <fullName evidence="2">Uncharacterized protein</fullName>
    </submittedName>
</protein>
<reference evidence="2" key="1">
    <citation type="submission" date="2021-12" db="EMBL/GenBank/DDBJ databases">
        <authorList>
            <person name="Zaccaron A."/>
            <person name="Stergiopoulos I."/>
        </authorList>
    </citation>
    <scope>NUCLEOTIDE SEQUENCE</scope>
    <source>
        <strain evidence="2">Race5_Kim</strain>
    </source>
</reference>
<dbReference type="KEGG" id="ffu:CLAFUR5_10422"/>
<dbReference type="Pfam" id="PF10454">
    <property type="entry name" value="DUF2458"/>
    <property type="match status" value="1"/>
</dbReference>
<accession>A0A9Q8PCL1</accession>
<feature type="region of interest" description="Disordered" evidence="1">
    <location>
        <begin position="221"/>
        <end position="247"/>
    </location>
</feature>
<evidence type="ECO:0000313" key="3">
    <source>
        <dbReference type="Proteomes" id="UP000756132"/>
    </source>
</evidence>
<evidence type="ECO:0000256" key="1">
    <source>
        <dbReference type="SAM" id="MobiDB-lite"/>
    </source>
</evidence>
<proteinExistence type="predicted"/>
<dbReference type="OrthoDB" id="5363415at2759"/>
<gene>
    <name evidence="2" type="ORF">CLAFUR5_10422</name>
</gene>
<dbReference type="AlphaFoldDB" id="A0A9Q8PCL1"/>
<dbReference type="EMBL" id="CP090169">
    <property type="protein sequence ID" value="UJO19937.1"/>
    <property type="molecule type" value="Genomic_DNA"/>
</dbReference>
<organism evidence="2 3">
    <name type="scientific">Passalora fulva</name>
    <name type="common">Tomato leaf mold</name>
    <name type="synonym">Cladosporium fulvum</name>
    <dbReference type="NCBI Taxonomy" id="5499"/>
    <lineage>
        <taxon>Eukaryota</taxon>
        <taxon>Fungi</taxon>
        <taxon>Dikarya</taxon>
        <taxon>Ascomycota</taxon>
        <taxon>Pezizomycotina</taxon>
        <taxon>Dothideomycetes</taxon>
        <taxon>Dothideomycetidae</taxon>
        <taxon>Mycosphaerellales</taxon>
        <taxon>Mycosphaerellaceae</taxon>
        <taxon>Fulvia</taxon>
    </lineage>
</organism>
<dbReference type="RefSeq" id="XP_047764303.1">
    <property type="nucleotide sequence ID" value="XM_047909570.1"/>
</dbReference>
<feature type="compositionally biased region" description="Polar residues" evidence="1">
    <location>
        <begin position="50"/>
        <end position="66"/>
    </location>
</feature>
<sequence length="276" mass="30287">MATQAPDLQSILATLAQFSQPSDVGNATPPQRSASATPDFGTPSPEVLQAASQNSATPVSPDTSAEQLADPRLRPQCKPAATAAKSQIDPATITVWPDALRCVTKIAEQNKVFAVSIKRMMNDQRNNEMRWYQERQALKQTQANRSAEAAKAHSILKTLNTSFYGSPPEVDSPEVDQQKEMDAFDEKIYSAQEAMENAMLHELKGLGVPFCGTDPSLIVHDDEDSGEGPSCSAQGSKLKVGQVPEGRQKYSQMITPSQLMHMRRKMIEHLETLYRD</sequence>